<organism evidence="1 2">
    <name type="scientific">Dysgonomonas hofstadii</name>
    <dbReference type="NCBI Taxonomy" id="637886"/>
    <lineage>
        <taxon>Bacteria</taxon>
        <taxon>Pseudomonadati</taxon>
        <taxon>Bacteroidota</taxon>
        <taxon>Bacteroidia</taxon>
        <taxon>Bacteroidales</taxon>
        <taxon>Dysgonomonadaceae</taxon>
        <taxon>Dysgonomonas</taxon>
    </lineage>
</organism>
<sequence length="50" mass="5987">MRYYSTRQSGVNEVFKNILLLFLRLCEGFQANKKLKYTSTLSTFNNRYTQ</sequence>
<protein>
    <submittedName>
        <fullName evidence="1">Uncharacterized protein</fullName>
    </submittedName>
</protein>
<accession>A0A840CP92</accession>
<gene>
    <name evidence="1" type="ORF">GGR21_003121</name>
</gene>
<dbReference type="EMBL" id="JACIEP010000011">
    <property type="protein sequence ID" value="MBB4037206.1"/>
    <property type="molecule type" value="Genomic_DNA"/>
</dbReference>
<comment type="caution">
    <text evidence="1">The sequence shown here is derived from an EMBL/GenBank/DDBJ whole genome shotgun (WGS) entry which is preliminary data.</text>
</comment>
<dbReference type="Proteomes" id="UP000555103">
    <property type="component" value="Unassembled WGS sequence"/>
</dbReference>
<evidence type="ECO:0000313" key="2">
    <source>
        <dbReference type="Proteomes" id="UP000555103"/>
    </source>
</evidence>
<reference evidence="1 2" key="1">
    <citation type="submission" date="2020-08" db="EMBL/GenBank/DDBJ databases">
        <title>Genomic Encyclopedia of Type Strains, Phase IV (KMG-IV): sequencing the most valuable type-strain genomes for metagenomic binning, comparative biology and taxonomic classification.</title>
        <authorList>
            <person name="Goeker M."/>
        </authorList>
    </citation>
    <scope>NUCLEOTIDE SEQUENCE [LARGE SCALE GENOMIC DNA]</scope>
    <source>
        <strain evidence="1 2">DSM 104969</strain>
    </source>
</reference>
<dbReference type="AlphaFoldDB" id="A0A840CP92"/>
<evidence type="ECO:0000313" key="1">
    <source>
        <dbReference type="EMBL" id="MBB4037206.1"/>
    </source>
</evidence>
<proteinExistence type="predicted"/>
<name>A0A840CP92_9BACT</name>
<keyword evidence="2" id="KW-1185">Reference proteome</keyword>